<reference evidence="3 4" key="1">
    <citation type="journal article" date="2012" name="J. Bacteriol.">
        <title>Complete genome sequences of Desulfosporosinus orientis DSM765T, Desulfosporosinus youngiae DSM17734T, Desulfosporosinus meridiei DSM13257T, and Desulfosporosinus acidiphilus DSM22704T.</title>
        <authorList>
            <person name="Pester M."/>
            <person name="Brambilla E."/>
            <person name="Alazard D."/>
            <person name="Rattei T."/>
            <person name="Weinmaier T."/>
            <person name="Han J."/>
            <person name="Lucas S."/>
            <person name="Lapidus A."/>
            <person name="Cheng J.F."/>
            <person name="Goodwin L."/>
            <person name="Pitluck S."/>
            <person name="Peters L."/>
            <person name="Ovchinnikova G."/>
            <person name="Teshima H."/>
            <person name="Detter J.C."/>
            <person name="Han C.S."/>
            <person name="Tapia R."/>
            <person name="Land M.L."/>
            <person name="Hauser L."/>
            <person name="Kyrpides N.C."/>
            <person name="Ivanova N.N."/>
            <person name="Pagani I."/>
            <person name="Huntmann M."/>
            <person name="Wei C.L."/>
            <person name="Davenport K.W."/>
            <person name="Daligault H."/>
            <person name="Chain P.S."/>
            <person name="Chen A."/>
            <person name="Mavromatis K."/>
            <person name="Markowitz V."/>
            <person name="Szeto E."/>
            <person name="Mikhailova N."/>
            <person name="Pati A."/>
            <person name="Wagner M."/>
            <person name="Woyke T."/>
            <person name="Ollivier B."/>
            <person name="Klenk H.P."/>
            <person name="Spring S."/>
            <person name="Loy A."/>
        </authorList>
    </citation>
    <scope>NUCLEOTIDE SEQUENCE [LARGE SCALE GENOMIC DNA]</scope>
    <source>
        <strain evidence="4">DSM 22704 / JCM 16185 / SJ4</strain>
    </source>
</reference>
<dbReference type="KEGG" id="dai:Desaci_1277"/>
<dbReference type="eggNOG" id="COG3617">
    <property type="taxonomic scope" value="Bacteria"/>
</dbReference>
<keyword evidence="1" id="KW-0175">Coiled coil</keyword>
<keyword evidence="4" id="KW-1185">Reference proteome</keyword>
<dbReference type="InterPro" id="IPR003497">
    <property type="entry name" value="BRO_N_domain"/>
</dbReference>
<dbReference type="eggNOG" id="COG3645">
    <property type="taxonomic scope" value="Bacteria"/>
</dbReference>
<protein>
    <submittedName>
        <fullName evidence="3">Putative phage-encoded protein</fullName>
    </submittedName>
</protein>
<name>I4D3C9_DESAJ</name>
<dbReference type="AlphaFoldDB" id="I4D3C9"/>
<dbReference type="STRING" id="646529.Desaci_1277"/>
<dbReference type="EMBL" id="CP003639">
    <property type="protein sequence ID" value="AFM40303.1"/>
    <property type="molecule type" value="Genomic_DNA"/>
</dbReference>
<feature type="domain" description="Bro-N" evidence="2">
    <location>
        <begin position="5"/>
        <end position="109"/>
    </location>
</feature>
<organism evidence="3 4">
    <name type="scientific">Desulfosporosinus acidiphilus (strain DSM 22704 / JCM 16185 / SJ4)</name>
    <dbReference type="NCBI Taxonomy" id="646529"/>
    <lineage>
        <taxon>Bacteria</taxon>
        <taxon>Bacillati</taxon>
        <taxon>Bacillota</taxon>
        <taxon>Clostridia</taxon>
        <taxon>Eubacteriales</taxon>
        <taxon>Desulfitobacteriaceae</taxon>
        <taxon>Desulfosporosinus</taxon>
    </lineage>
</organism>
<gene>
    <name evidence="3" type="ordered locus">Desaci_1277</name>
</gene>
<dbReference type="Pfam" id="PF02498">
    <property type="entry name" value="Bro-N"/>
    <property type="match status" value="1"/>
</dbReference>
<accession>I4D3C9</accession>
<dbReference type="Pfam" id="PF03374">
    <property type="entry name" value="ANT"/>
    <property type="match status" value="1"/>
</dbReference>
<dbReference type="PROSITE" id="PS51750">
    <property type="entry name" value="BRO_N"/>
    <property type="match status" value="1"/>
</dbReference>
<dbReference type="Proteomes" id="UP000002892">
    <property type="component" value="Chromosome"/>
</dbReference>
<dbReference type="HOGENOM" id="CLU_046670_0_0_9"/>
<proteinExistence type="predicted"/>
<dbReference type="OrthoDB" id="9812611at2"/>
<feature type="coiled-coil region" evidence="1">
    <location>
        <begin position="134"/>
        <end position="161"/>
    </location>
</feature>
<dbReference type="GO" id="GO:0003677">
    <property type="term" value="F:DNA binding"/>
    <property type="evidence" value="ECO:0007669"/>
    <property type="project" value="InterPro"/>
</dbReference>
<evidence type="ECO:0000259" key="2">
    <source>
        <dbReference type="PROSITE" id="PS51750"/>
    </source>
</evidence>
<dbReference type="RefSeq" id="WP_014826310.1">
    <property type="nucleotide sequence ID" value="NC_018068.1"/>
</dbReference>
<evidence type="ECO:0000256" key="1">
    <source>
        <dbReference type="SAM" id="Coils"/>
    </source>
</evidence>
<dbReference type="SMART" id="SM01040">
    <property type="entry name" value="Bro-N"/>
    <property type="match status" value="1"/>
</dbReference>
<evidence type="ECO:0000313" key="4">
    <source>
        <dbReference type="Proteomes" id="UP000002892"/>
    </source>
</evidence>
<sequence>MSDDLKVIEQRDLLGNDFRIYGDMENPLFLAKDVAEWIDYDPSKVNEMVAMVDDNEKLTETISWSGQGRKMWFLTEDGLYEVLLQSRKPNAKEFKRQVKQILKDIRRHGLYVTDTALENMLTSPDFGIRLLNEIKLERETISRLEQKIEEDKSKVAFAKAIEATNDTIYVGDLAKLLKKNGTDIGQARLFEWLRQNGYLMTGFSKNTPIQRSIEMGLFDVKEDVFTFPNGDVRISKTPMVTVKGQTYFINLFAKKEGDIRRSEPTVEVDINNAR</sequence>
<evidence type="ECO:0000313" key="3">
    <source>
        <dbReference type="EMBL" id="AFM40303.1"/>
    </source>
</evidence>
<dbReference type="InterPro" id="IPR005039">
    <property type="entry name" value="Ant_C"/>
</dbReference>